<keyword evidence="1" id="KW-0472">Membrane</keyword>
<keyword evidence="1" id="KW-1133">Transmembrane helix</keyword>
<keyword evidence="3" id="KW-1185">Reference proteome</keyword>
<dbReference type="EMBL" id="JAHRIQ010006031">
    <property type="protein sequence ID" value="MEQ2223174.1"/>
    <property type="molecule type" value="Genomic_DNA"/>
</dbReference>
<keyword evidence="1" id="KW-0812">Transmembrane</keyword>
<protein>
    <recommendedName>
        <fullName evidence="4">Secreted protein</fullName>
    </recommendedName>
</protein>
<gene>
    <name evidence="2" type="ORF">ILYODFUR_034112</name>
</gene>
<evidence type="ECO:0008006" key="4">
    <source>
        <dbReference type="Google" id="ProtNLM"/>
    </source>
</evidence>
<accession>A0ABV0SRI7</accession>
<feature type="transmembrane region" description="Helical" evidence="1">
    <location>
        <begin position="82"/>
        <end position="103"/>
    </location>
</feature>
<proteinExistence type="predicted"/>
<sequence>MIITKHSVIFIVFFCMYVHPRTNPFLILSLSTRHRTFFHPPPQPDELLLSRLTSFLVVAEGRLLVCSSSSSASVSLLTPSSLLGFVFFKDVFFGTRFLYFSFFDSRQTGKRGRERGGDIWQRSPGSGKFTSRTIAFIYGRELNPYTTSAAP</sequence>
<name>A0ABV0SRI7_9TELE</name>
<organism evidence="2 3">
    <name type="scientific">Ilyodon furcidens</name>
    <name type="common">goldbreast splitfin</name>
    <dbReference type="NCBI Taxonomy" id="33524"/>
    <lineage>
        <taxon>Eukaryota</taxon>
        <taxon>Metazoa</taxon>
        <taxon>Chordata</taxon>
        <taxon>Craniata</taxon>
        <taxon>Vertebrata</taxon>
        <taxon>Euteleostomi</taxon>
        <taxon>Actinopterygii</taxon>
        <taxon>Neopterygii</taxon>
        <taxon>Teleostei</taxon>
        <taxon>Neoteleostei</taxon>
        <taxon>Acanthomorphata</taxon>
        <taxon>Ovalentaria</taxon>
        <taxon>Atherinomorphae</taxon>
        <taxon>Cyprinodontiformes</taxon>
        <taxon>Goodeidae</taxon>
        <taxon>Ilyodon</taxon>
    </lineage>
</organism>
<evidence type="ECO:0000313" key="2">
    <source>
        <dbReference type="EMBL" id="MEQ2223174.1"/>
    </source>
</evidence>
<dbReference type="Proteomes" id="UP001482620">
    <property type="component" value="Unassembled WGS sequence"/>
</dbReference>
<evidence type="ECO:0000313" key="3">
    <source>
        <dbReference type="Proteomes" id="UP001482620"/>
    </source>
</evidence>
<reference evidence="2 3" key="1">
    <citation type="submission" date="2021-06" db="EMBL/GenBank/DDBJ databases">
        <authorList>
            <person name="Palmer J.M."/>
        </authorList>
    </citation>
    <scope>NUCLEOTIDE SEQUENCE [LARGE SCALE GENOMIC DNA]</scope>
    <source>
        <strain evidence="3">if_2019</strain>
        <tissue evidence="2">Muscle</tissue>
    </source>
</reference>
<evidence type="ECO:0000256" key="1">
    <source>
        <dbReference type="SAM" id="Phobius"/>
    </source>
</evidence>
<comment type="caution">
    <text evidence="2">The sequence shown here is derived from an EMBL/GenBank/DDBJ whole genome shotgun (WGS) entry which is preliminary data.</text>
</comment>